<dbReference type="PANTHER" id="PTHR46872:SF5">
    <property type="entry name" value="MYB-LIKE DOMAIN-CONTAINING PROTEIN"/>
    <property type="match status" value="1"/>
</dbReference>
<dbReference type="AlphaFoldDB" id="A0A2P5Y0G5"/>
<dbReference type="EMBL" id="KZ663911">
    <property type="protein sequence ID" value="PPS09051.1"/>
    <property type="molecule type" value="Genomic_DNA"/>
</dbReference>
<dbReference type="OrthoDB" id="1908944at2759"/>
<accession>A0A2P5Y0G5</accession>
<evidence type="ECO:0000313" key="2">
    <source>
        <dbReference type="Proteomes" id="UP000239757"/>
    </source>
</evidence>
<name>A0A2P5Y0G5_GOSBA</name>
<dbReference type="PANTHER" id="PTHR46872">
    <property type="entry name" value="DNA BINDING PROTEIN"/>
    <property type="match status" value="1"/>
</dbReference>
<sequence>MGFKRPFDSEELQELPFKHPRQFDNNNKLTQFADTISHSYTHQNPHISDVEGGFRKCQWDEAFETGGLNDERPLVDKDFETSAPLSLITSISSEEDVDTGPAAISPISPEYFDFDFPRRMLGPVEDAYSLLLDRSPRKQVQLGPNHQANVPSLGRHIKKDKFVQNCASDTNDIGYEEIMMGTCVIPMPDSDLSANDSGKVGAGRTDCSCLDGGSFRCVRQHVMEAREKLRKSLGHEKFVKLGFYDMGEDVAYKWSEEEEEIFREVVYSNPASLGKKFWKHFPMVFPSRSKRELVSYYFNVFILQRRAVQNRSSILDSDSDDDEWHGSQQVYEVKASEEDEDSSAIESLAAQEGLGDSDSGSGDGNYSSASARGDYGVNLMLKGPIAKSFDESRFDPVFEQTNKDLGQVEDFNVQDDSCMSFEFQPNMVDSHSLIDTKADLHDSQMKTDLSKCMQAKVDGSSDLDDSCMSFEFQPNMVDSHSLIDTKADLHDSQMKTDLCKCMQAKVDGSTDLVSHVYLLDTCDAKIWDARYPTTATEGIDLQPTCNVIEEIFGQDTWDNKMRNE</sequence>
<gene>
    <name evidence="1" type="ORF">GOBAR_AA11596</name>
</gene>
<evidence type="ECO:0000313" key="1">
    <source>
        <dbReference type="EMBL" id="PPS09051.1"/>
    </source>
</evidence>
<proteinExistence type="predicted"/>
<reference evidence="1 2" key="1">
    <citation type="submission" date="2015-01" db="EMBL/GenBank/DDBJ databases">
        <title>Genome of allotetraploid Gossypium barbadense reveals genomic plasticity and fiber elongation in cotton evolution.</title>
        <authorList>
            <person name="Chen X."/>
            <person name="Liu X."/>
            <person name="Zhao B."/>
            <person name="Zheng H."/>
            <person name="Hu Y."/>
            <person name="Lu G."/>
            <person name="Yang C."/>
            <person name="Chen J."/>
            <person name="Shan C."/>
            <person name="Zhang L."/>
            <person name="Zhou Y."/>
            <person name="Wang L."/>
            <person name="Guo W."/>
            <person name="Bai Y."/>
            <person name="Ruan J."/>
            <person name="Shangguan X."/>
            <person name="Mao Y."/>
            <person name="Jiang J."/>
            <person name="Zhu Y."/>
            <person name="Lei J."/>
            <person name="Kang H."/>
            <person name="Chen S."/>
            <person name="He X."/>
            <person name="Wang R."/>
            <person name="Wang Y."/>
            <person name="Chen J."/>
            <person name="Wang L."/>
            <person name="Yu S."/>
            <person name="Wang B."/>
            <person name="Wei J."/>
            <person name="Song S."/>
            <person name="Lu X."/>
            <person name="Gao Z."/>
            <person name="Gu W."/>
            <person name="Deng X."/>
            <person name="Ma D."/>
            <person name="Wang S."/>
            <person name="Liang W."/>
            <person name="Fang L."/>
            <person name="Cai C."/>
            <person name="Zhu X."/>
            <person name="Zhou B."/>
            <person name="Zhang Y."/>
            <person name="Chen Z."/>
            <person name="Xu S."/>
            <person name="Zhu R."/>
            <person name="Wang S."/>
            <person name="Zhang T."/>
            <person name="Zhao G."/>
        </authorList>
    </citation>
    <scope>NUCLEOTIDE SEQUENCE [LARGE SCALE GENOMIC DNA]</scope>
    <source>
        <strain evidence="2">cv. Xinhai21</strain>
        <tissue evidence="1">Leaf</tissue>
    </source>
</reference>
<evidence type="ECO:0008006" key="3">
    <source>
        <dbReference type="Google" id="ProtNLM"/>
    </source>
</evidence>
<protein>
    <recommendedName>
        <fullName evidence="3">Myb-like domain-containing protein</fullName>
    </recommendedName>
</protein>
<organism evidence="1 2">
    <name type="scientific">Gossypium barbadense</name>
    <name type="common">Sea Island cotton</name>
    <name type="synonym">Hibiscus barbadensis</name>
    <dbReference type="NCBI Taxonomy" id="3634"/>
    <lineage>
        <taxon>Eukaryota</taxon>
        <taxon>Viridiplantae</taxon>
        <taxon>Streptophyta</taxon>
        <taxon>Embryophyta</taxon>
        <taxon>Tracheophyta</taxon>
        <taxon>Spermatophyta</taxon>
        <taxon>Magnoliopsida</taxon>
        <taxon>eudicotyledons</taxon>
        <taxon>Gunneridae</taxon>
        <taxon>Pentapetalae</taxon>
        <taxon>rosids</taxon>
        <taxon>malvids</taxon>
        <taxon>Malvales</taxon>
        <taxon>Malvaceae</taxon>
        <taxon>Malvoideae</taxon>
        <taxon>Gossypium</taxon>
    </lineage>
</organism>
<dbReference type="Proteomes" id="UP000239757">
    <property type="component" value="Unassembled WGS sequence"/>
</dbReference>